<accession>A0ABQ1JX13</accession>
<keyword evidence="2" id="KW-1185">Reference proteome</keyword>
<comment type="caution">
    <text evidence="1">The sequence shown here is derived from an EMBL/GenBank/DDBJ whole genome shotgun (WGS) entry which is preliminary data.</text>
</comment>
<protein>
    <submittedName>
        <fullName evidence="1">Uncharacterized protein</fullName>
    </submittedName>
</protein>
<dbReference type="RefSeq" id="WP_188620882.1">
    <property type="nucleotide sequence ID" value="NZ_BMJE01000004.1"/>
</dbReference>
<organism evidence="1 2">
    <name type="scientific">Flavobacterium suaedae</name>
    <dbReference type="NCBI Taxonomy" id="1767027"/>
    <lineage>
        <taxon>Bacteria</taxon>
        <taxon>Pseudomonadati</taxon>
        <taxon>Bacteroidota</taxon>
        <taxon>Flavobacteriia</taxon>
        <taxon>Flavobacteriales</taxon>
        <taxon>Flavobacteriaceae</taxon>
        <taxon>Flavobacterium</taxon>
    </lineage>
</organism>
<evidence type="ECO:0000313" key="1">
    <source>
        <dbReference type="EMBL" id="GGB77796.1"/>
    </source>
</evidence>
<dbReference type="EMBL" id="BMJE01000004">
    <property type="protein sequence ID" value="GGB77796.1"/>
    <property type="molecule type" value="Genomic_DNA"/>
</dbReference>
<gene>
    <name evidence="1" type="ORF">GCM10007424_17350</name>
</gene>
<evidence type="ECO:0000313" key="2">
    <source>
        <dbReference type="Proteomes" id="UP000615760"/>
    </source>
</evidence>
<reference evidence="2" key="1">
    <citation type="journal article" date="2019" name="Int. J. Syst. Evol. Microbiol.">
        <title>The Global Catalogue of Microorganisms (GCM) 10K type strain sequencing project: providing services to taxonomists for standard genome sequencing and annotation.</title>
        <authorList>
            <consortium name="The Broad Institute Genomics Platform"/>
            <consortium name="The Broad Institute Genome Sequencing Center for Infectious Disease"/>
            <person name="Wu L."/>
            <person name="Ma J."/>
        </authorList>
    </citation>
    <scope>NUCLEOTIDE SEQUENCE [LARGE SCALE GENOMIC DNA]</scope>
    <source>
        <strain evidence="2">CGMCC 1.15461</strain>
    </source>
</reference>
<proteinExistence type="predicted"/>
<name>A0ABQ1JX13_9FLAO</name>
<sequence length="180" mass="20439">MKALSLLLFLSVFFINKSDSALTHKEYDLTKKTVVAKIKNNTIDIVVNKDAFIQAINNSMLVDINENPVNSMQVLKGTAFNDSKKEFYYMLFSSDVTNFNLVRLLHNKNGKLIMKNENSLGEEDYLSYSYFVSCEGVDSCKPTMFYEEGKLMWACGESRACLTPEEAKKNPCTKSTSIIY</sequence>
<dbReference type="Proteomes" id="UP000615760">
    <property type="component" value="Unassembled WGS sequence"/>
</dbReference>